<evidence type="ECO:0000313" key="1">
    <source>
        <dbReference type="EMBL" id="MBB6213497.1"/>
    </source>
</evidence>
<dbReference type="AlphaFoldDB" id="A0A7X0DRN8"/>
<protein>
    <submittedName>
        <fullName evidence="1">Uncharacterized protein</fullName>
    </submittedName>
</protein>
<dbReference type="InterPro" id="IPR011604">
    <property type="entry name" value="PDDEXK-like_dom_sf"/>
</dbReference>
<sequence>MQAQMQLACTALEHCNLFFLIDAAPVNCRIKRNEALISKVLEFVEKCEMEVFNLRNDIFSNYRDEYLMTHNFNKDTFIKLVEDLVEKSNQYNLELSLIGQANL</sequence>
<dbReference type="InterPro" id="IPR004335">
    <property type="entry name" value="DUF244"/>
</dbReference>
<dbReference type="Pfam" id="PF03112">
    <property type="entry name" value="DUF244"/>
    <property type="match status" value="1"/>
</dbReference>
<evidence type="ECO:0000313" key="2">
    <source>
        <dbReference type="EMBL" id="MBB6213568.1"/>
    </source>
</evidence>
<dbReference type="EMBL" id="JACHFB010000004">
    <property type="protein sequence ID" value="MBB6213497.1"/>
    <property type="molecule type" value="Genomic_DNA"/>
</dbReference>
<proteinExistence type="predicted"/>
<dbReference type="EMBL" id="JACHFB010000004">
    <property type="protein sequence ID" value="MBB6213568.1"/>
    <property type="molecule type" value="Genomic_DNA"/>
</dbReference>
<accession>A0A7X0DRN8</accession>
<gene>
    <name evidence="1" type="ORF">HNP67_000992</name>
    <name evidence="2" type="ORF">HNP67_001063</name>
</gene>
<evidence type="ECO:0000313" key="3">
    <source>
        <dbReference type="Proteomes" id="UP000536100"/>
    </source>
</evidence>
<dbReference type="Proteomes" id="UP000536100">
    <property type="component" value="Unassembled WGS sequence"/>
</dbReference>
<dbReference type="Gene3D" id="3.90.320.10">
    <property type="match status" value="1"/>
</dbReference>
<comment type="caution">
    <text evidence="1">The sequence shown here is derived from an EMBL/GenBank/DDBJ whole genome shotgun (WGS) entry which is preliminary data.</text>
</comment>
<name>A0A7X0DRN8_9SPIR</name>
<reference evidence="1 3" key="1">
    <citation type="submission" date="2020-08" db="EMBL/GenBank/DDBJ databases">
        <title>Genomic Encyclopedia of Type Strains, Phase IV (KMG-IV): sequencing the most valuable type-strain genomes for metagenomic binning, comparative biology and taxonomic classification.</title>
        <authorList>
            <person name="Goeker M."/>
        </authorList>
    </citation>
    <scope>NUCLEOTIDE SEQUENCE [LARGE SCALE GENOMIC DNA]</scope>
    <source>
        <strain evidence="1 3">DSM 17989</strain>
    </source>
</reference>
<organism evidence="1 3">
    <name type="scientific">Borreliella californiensis</name>
    <dbReference type="NCBI Taxonomy" id="373543"/>
    <lineage>
        <taxon>Bacteria</taxon>
        <taxon>Pseudomonadati</taxon>
        <taxon>Spirochaetota</taxon>
        <taxon>Spirochaetia</taxon>
        <taxon>Spirochaetales</taxon>
        <taxon>Borreliaceae</taxon>
        <taxon>Borreliella</taxon>
    </lineage>
</organism>